<evidence type="ECO:0000256" key="7">
    <source>
        <dbReference type="ARBA" id="ARBA00022806"/>
    </source>
</evidence>
<dbReference type="InterPro" id="IPR010614">
    <property type="entry name" value="RAD3-like_helicase_DEAD"/>
</dbReference>
<name>A0AAD1Y4E3_EUPCR</name>
<evidence type="ECO:0000256" key="6">
    <source>
        <dbReference type="ARBA" id="ARBA00022801"/>
    </source>
</evidence>
<evidence type="ECO:0000313" key="15">
    <source>
        <dbReference type="Proteomes" id="UP001295684"/>
    </source>
</evidence>
<dbReference type="GO" id="GO:0051536">
    <property type="term" value="F:iron-sulfur cluster binding"/>
    <property type="evidence" value="ECO:0007669"/>
    <property type="project" value="UniProtKB-KW"/>
</dbReference>
<protein>
    <recommendedName>
        <fullName evidence="13">Helicase ATP-binding domain-containing protein</fullName>
    </recommendedName>
</protein>
<dbReference type="InterPro" id="IPR045028">
    <property type="entry name" value="DinG/Rad3-like"/>
</dbReference>
<dbReference type="PANTHER" id="PTHR11472">
    <property type="entry name" value="DNA REPAIR DEAD HELICASE RAD3/XP-D SUBFAMILY MEMBER"/>
    <property type="match status" value="1"/>
</dbReference>
<keyword evidence="9" id="KW-0408">Iron</keyword>
<evidence type="ECO:0000256" key="2">
    <source>
        <dbReference type="ARBA" id="ARBA00004123"/>
    </source>
</evidence>
<comment type="similarity">
    <text evidence="3">Belongs to the DEAD box helicase family. DEAH subfamily. DDX11/CHL1 sub-subfamily.</text>
</comment>
<evidence type="ECO:0000256" key="1">
    <source>
        <dbReference type="ARBA" id="ARBA00001966"/>
    </source>
</evidence>
<dbReference type="AlphaFoldDB" id="A0AAD1Y4E3"/>
<comment type="caution">
    <text evidence="14">The sequence shown here is derived from an EMBL/GenBank/DDBJ whole genome shotgun (WGS) entry which is preliminary data.</text>
</comment>
<evidence type="ECO:0000256" key="11">
    <source>
        <dbReference type="ARBA" id="ARBA00023235"/>
    </source>
</evidence>
<keyword evidence="5" id="KW-0547">Nucleotide-binding</keyword>
<keyword evidence="12" id="KW-0539">Nucleus</keyword>
<dbReference type="PANTHER" id="PTHR11472:SF41">
    <property type="entry name" value="ATP-DEPENDENT DNA HELICASE DDX11-RELATED"/>
    <property type="match status" value="1"/>
</dbReference>
<accession>A0AAD1Y4E3</accession>
<evidence type="ECO:0000256" key="10">
    <source>
        <dbReference type="ARBA" id="ARBA00023014"/>
    </source>
</evidence>
<keyword evidence="10" id="KW-0411">Iron-sulfur</keyword>
<reference evidence="14" key="1">
    <citation type="submission" date="2023-07" db="EMBL/GenBank/DDBJ databases">
        <authorList>
            <consortium name="AG Swart"/>
            <person name="Singh M."/>
            <person name="Singh A."/>
            <person name="Seah K."/>
            <person name="Emmerich C."/>
        </authorList>
    </citation>
    <scope>NUCLEOTIDE SEQUENCE</scope>
    <source>
        <strain evidence="14">DP1</strain>
    </source>
</reference>
<dbReference type="GO" id="GO:0003678">
    <property type="term" value="F:DNA helicase activity"/>
    <property type="evidence" value="ECO:0007669"/>
    <property type="project" value="InterPro"/>
</dbReference>
<dbReference type="InterPro" id="IPR014001">
    <property type="entry name" value="Helicase_ATP-bd"/>
</dbReference>
<dbReference type="InterPro" id="IPR006554">
    <property type="entry name" value="Helicase-like_DEXD_c2"/>
</dbReference>
<dbReference type="Gene3D" id="3.40.50.300">
    <property type="entry name" value="P-loop containing nucleotide triphosphate hydrolases"/>
    <property type="match status" value="3"/>
</dbReference>
<sequence>MEDNSDEISIDLSNISLTTDSDNEIDFNFPYENPYPAQKRLMNFVYEQLLKTQTMIDKNKAIETCKVHLVESPTGTGKTLSLLCSILTFLCKVRNEQATHEETKEIEEDDFFKNLRKNIQKAEQKQLEKKTKASKDGDHEEKKKIFGILENTRKLIQASTQKRPKVSQPETTLSIEEDLFIIKDDTFGFHPDVEVSIPNLKKESELLANLLKFDHSNNFRAKKSKNSSIRGPSRIIYACRTHSQIAQVISELNKIPNLSKDLLVVPISSRKFTCANKEVCGDSESSLSAELINDRCKDKLECNKCLYNQIGQYQPEALASKIAESTTKETPKVMDIEDIVKEGKSSVSCPYFAIKYLTEDADMVILPYQAIPHLDIVKDAVILFDEAHNIFDAFNQMSHCSLSMKGPSSFQEVIISLKSYLDKYHRRLAPETQKILLQLLLFTNSILHYLKSQLEKEVPKIGKFVDISQVVLYITTHWQDSVEEVRKYLPDMQDLESFQEIMDKDTEHNAVFLPNVTNWIQFLEKNDVIRRISGFYRNLKEKQAKTSSKKIPNRIDRSLLYTFKDFLAKFNQLDVDARFLLKTSSCAEIPNIEISNFNLNQFRPFRDIMKHARDVIFASGTLKPIEDFKTLLNFFSKEKPSEVSHFSCDHIIPQANLRCETILKYPKSEPEFNFSFKSRFSETQVYNLGVFLNDLPKILRETQQNPIENKGIVVFFQSYSFKQFIISKFTELGTFEAKIDDQKLAIFEEKPGENVEKLMERYTKCVQDQSQEKDSILFCVIGGKLSEGINFSDNLARAIVVVGLPYPNRNTIEMQDKSDFYVEACCWKAINQSIGRGIRHIDDFANIYLVDERFKNKETLKKNLPNWIYKSLCI</sequence>
<dbReference type="InterPro" id="IPR027417">
    <property type="entry name" value="P-loop_NTPase"/>
</dbReference>
<dbReference type="Pfam" id="PF13307">
    <property type="entry name" value="Helicase_C_2"/>
    <property type="match status" value="1"/>
</dbReference>
<dbReference type="GO" id="GO:0005524">
    <property type="term" value="F:ATP binding"/>
    <property type="evidence" value="ECO:0007669"/>
    <property type="project" value="UniProtKB-KW"/>
</dbReference>
<evidence type="ECO:0000256" key="12">
    <source>
        <dbReference type="ARBA" id="ARBA00023242"/>
    </source>
</evidence>
<keyword evidence="6" id="KW-0378">Hydrolase</keyword>
<dbReference type="GO" id="GO:0006139">
    <property type="term" value="P:nucleobase-containing compound metabolic process"/>
    <property type="evidence" value="ECO:0007669"/>
    <property type="project" value="InterPro"/>
</dbReference>
<keyword evidence="15" id="KW-1185">Reference proteome</keyword>
<dbReference type="InterPro" id="IPR014013">
    <property type="entry name" value="Helic_SF1/SF2_ATP-bd_DinG/Rad3"/>
</dbReference>
<evidence type="ECO:0000256" key="4">
    <source>
        <dbReference type="ARBA" id="ARBA00022723"/>
    </source>
</evidence>
<dbReference type="PROSITE" id="PS51193">
    <property type="entry name" value="HELICASE_ATP_BIND_2"/>
    <property type="match status" value="1"/>
</dbReference>
<dbReference type="GO" id="GO:0046872">
    <property type="term" value="F:metal ion binding"/>
    <property type="evidence" value="ECO:0007669"/>
    <property type="project" value="UniProtKB-KW"/>
</dbReference>
<keyword evidence="11" id="KW-0413">Isomerase</keyword>
<evidence type="ECO:0000256" key="9">
    <source>
        <dbReference type="ARBA" id="ARBA00023004"/>
    </source>
</evidence>
<dbReference type="EMBL" id="CAMPGE010026794">
    <property type="protein sequence ID" value="CAI2384459.1"/>
    <property type="molecule type" value="Genomic_DNA"/>
</dbReference>
<keyword evidence="8" id="KW-0067">ATP-binding</keyword>
<dbReference type="Proteomes" id="UP001295684">
    <property type="component" value="Unassembled WGS sequence"/>
</dbReference>
<feature type="domain" description="Helicase ATP-binding" evidence="13">
    <location>
        <begin position="24"/>
        <end position="443"/>
    </location>
</feature>
<dbReference type="SMART" id="SM00487">
    <property type="entry name" value="DEXDc"/>
    <property type="match status" value="1"/>
</dbReference>
<keyword evidence="4" id="KW-0479">Metal-binding</keyword>
<evidence type="ECO:0000256" key="8">
    <source>
        <dbReference type="ARBA" id="ARBA00022840"/>
    </source>
</evidence>
<dbReference type="SMART" id="SM00491">
    <property type="entry name" value="HELICc2"/>
    <property type="match status" value="1"/>
</dbReference>
<evidence type="ECO:0000256" key="3">
    <source>
        <dbReference type="ARBA" id="ARBA00008435"/>
    </source>
</evidence>
<dbReference type="Pfam" id="PF06733">
    <property type="entry name" value="DEAD_2"/>
    <property type="match status" value="1"/>
</dbReference>
<dbReference type="SMART" id="SM00488">
    <property type="entry name" value="DEXDc2"/>
    <property type="match status" value="1"/>
</dbReference>
<evidence type="ECO:0000313" key="14">
    <source>
        <dbReference type="EMBL" id="CAI2384459.1"/>
    </source>
</evidence>
<evidence type="ECO:0000259" key="13">
    <source>
        <dbReference type="PROSITE" id="PS51193"/>
    </source>
</evidence>
<dbReference type="SUPFAM" id="SSF52540">
    <property type="entry name" value="P-loop containing nucleoside triphosphate hydrolases"/>
    <property type="match status" value="1"/>
</dbReference>
<gene>
    <name evidence="14" type="ORF">ECRASSUSDP1_LOCUS25986</name>
</gene>
<keyword evidence="7" id="KW-0347">Helicase</keyword>
<dbReference type="NCBIfam" id="TIGR00604">
    <property type="entry name" value="rad3"/>
    <property type="match status" value="1"/>
</dbReference>
<proteinExistence type="inferred from homology"/>
<dbReference type="GO" id="GO:0034085">
    <property type="term" value="P:establishment of sister chromatid cohesion"/>
    <property type="evidence" value="ECO:0007669"/>
    <property type="project" value="TreeGrafter"/>
</dbReference>
<dbReference type="GO" id="GO:0005634">
    <property type="term" value="C:nucleus"/>
    <property type="evidence" value="ECO:0007669"/>
    <property type="project" value="UniProtKB-SubCell"/>
</dbReference>
<comment type="subcellular location">
    <subcellularLocation>
        <location evidence="2">Nucleus</location>
    </subcellularLocation>
</comment>
<dbReference type="GO" id="GO:0003677">
    <property type="term" value="F:DNA binding"/>
    <property type="evidence" value="ECO:0007669"/>
    <property type="project" value="InterPro"/>
</dbReference>
<organism evidence="14 15">
    <name type="scientific">Euplotes crassus</name>
    <dbReference type="NCBI Taxonomy" id="5936"/>
    <lineage>
        <taxon>Eukaryota</taxon>
        <taxon>Sar</taxon>
        <taxon>Alveolata</taxon>
        <taxon>Ciliophora</taxon>
        <taxon>Intramacronucleata</taxon>
        <taxon>Spirotrichea</taxon>
        <taxon>Hypotrichia</taxon>
        <taxon>Euplotida</taxon>
        <taxon>Euplotidae</taxon>
        <taxon>Moneuplotes</taxon>
    </lineage>
</organism>
<comment type="cofactor">
    <cofactor evidence="1">
        <name>[4Fe-4S] cluster</name>
        <dbReference type="ChEBI" id="CHEBI:49883"/>
    </cofactor>
</comment>
<dbReference type="InterPro" id="IPR013020">
    <property type="entry name" value="Rad3/Chl1-like"/>
</dbReference>
<dbReference type="GO" id="GO:0016818">
    <property type="term" value="F:hydrolase activity, acting on acid anhydrides, in phosphorus-containing anhydrides"/>
    <property type="evidence" value="ECO:0007669"/>
    <property type="project" value="InterPro"/>
</dbReference>
<dbReference type="InterPro" id="IPR006555">
    <property type="entry name" value="ATP-dep_Helicase_C"/>
</dbReference>
<evidence type="ECO:0000256" key="5">
    <source>
        <dbReference type="ARBA" id="ARBA00022741"/>
    </source>
</evidence>